<evidence type="ECO:0000313" key="1">
    <source>
        <dbReference type="EMBL" id="MFH4974049.1"/>
    </source>
</evidence>
<sequence>MVSLSTASQKPLRKFQEGLFLIILRWLPSSSLPGLHGKWFMKEQTSIELCRKKVVFNSSLDVDFRLDTASQRKHSSTCNLC</sequence>
<gene>
    <name evidence="1" type="ORF">AB6A40_000758</name>
</gene>
<protein>
    <submittedName>
        <fullName evidence="1">Uncharacterized protein</fullName>
    </submittedName>
</protein>
<proteinExistence type="predicted"/>
<evidence type="ECO:0000313" key="2">
    <source>
        <dbReference type="Proteomes" id="UP001608902"/>
    </source>
</evidence>
<comment type="caution">
    <text evidence="1">The sequence shown here is derived from an EMBL/GenBank/DDBJ whole genome shotgun (WGS) entry which is preliminary data.</text>
</comment>
<keyword evidence="2" id="KW-1185">Reference proteome</keyword>
<accession>A0ABD6E7A5</accession>
<dbReference type="AlphaFoldDB" id="A0ABD6E7A5"/>
<dbReference type="Proteomes" id="UP001608902">
    <property type="component" value="Unassembled WGS sequence"/>
</dbReference>
<dbReference type="EMBL" id="JBGFUD010000232">
    <property type="protein sequence ID" value="MFH4974049.1"/>
    <property type="molecule type" value="Genomic_DNA"/>
</dbReference>
<organism evidence="1 2">
    <name type="scientific">Gnathostoma spinigerum</name>
    <dbReference type="NCBI Taxonomy" id="75299"/>
    <lineage>
        <taxon>Eukaryota</taxon>
        <taxon>Metazoa</taxon>
        <taxon>Ecdysozoa</taxon>
        <taxon>Nematoda</taxon>
        <taxon>Chromadorea</taxon>
        <taxon>Rhabditida</taxon>
        <taxon>Spirurina</taxon>
        <taxon>Gnathostomatomorpha</taxon>
        <taxon>Gnathostomatoidea</taxon>
        <taxon>Gnathostomatidae</taxon>
        <taxon>Gnathostoma</taxon>
    </lineage>
</organism>
<reference evidence="1 2" key="1">
    <citation type="submission" date="2024-08" db="EMBL/GenBank/DDBJ databases">
        <title>Gnathostoma spinigerum genome.</title>
        <authorList>
            <person name="Gonzalez-Bertolin B."/>
            <person name="Monzon S."/>
            <person name="Zaballos A."/>
            <person name="Jimenez P."/>
            <person name="Dekumyoy P."/>
            <person name="Varona S."/>
            <person name="Cuesta I."/>
            <person name="Sumanam S."/>
            <person name="Adisakwattana P."/>
            <person name="Gasser R.B."/>
            <person name="Hernandez-Gonzalez A."/>
            <person name="Young N.D."/>
            <person name="Perteguer M.J."/>
        </authorList>
    </citation>
    <scope>NUCLEOTIDE SEQUENCE [LARGE SCALE GENOMIC DNA]</scope>
    <source>
        <strain evidence="1">AL3</strain>
        <tissue evidence="1">Liver</tissue>
    </source>
</reference>
<name>A0ABD6E7A5_9BILA</name>